<evidence type="ECO:0000256" key="9">
    <source>
        <dbReference type="ARBA" id="ARBA00022801"/>
    </source>
</evidence>
<dbReference type="InterPro" id="IPR006543">
    <property type="entry name" value="Histidinol-phos"/>
</dbReference>
<keyword evidence="7 14" id="KW-0963">Cytoplasm</keyword>
<dbReference type="PIRSF" id="PIRSF004682">
    <property type="entry name" value="GmhB"/>
    <property type="match status" value="1"/>
</dbReference>
<evidence type="ECO:0000256" key="8">
    <source>
        <dbReference type="ARBA" id="ARBA00022723"/>
    </source>
</evidence>
<dbReference type="Proteomes" id="UP000006062">
    <property type="component" value="Chromosome"/>
</dbReference>
<evidence type="ECO:0000256" key="17">
    <source>
        <dbReference type="PIRSR" id="PIRSR004682-4"/>
    </source>
</evidence>
<dbReference type="GO" id="GO:0005975">
    <property type="term" value="P:carbohydrate metabolic process"/>
    <property type="evidence" value="ECO:0007669"/>
    <property type="project" value="InterPro"/>
</dbReference>
<evidence type="ECO:0000256" key="10">
    <source>
        <dbReference type="ARBA" id="ARBA00022833"/>
    </source>
</evidence>
<comment type="subcellular location">
    <subcellularLocation>
        <location evidence="4 14">Cytoplasm</location>
    </subcellularLocation>
</comment>
<dbReference type="PANTHER" id="PTHR42891:SF1">
    <property type="entry name" value="D-GLYCERO-BETA-D-MANNO-HEPTOSE-1,7-BISPHOSPHATE 7-PHOSPHATASE"/>
    <property type="match status" value="1"/>
</dbReference>
<evidence type="ECO:0000256" key="2">
    <source>
        <dbReference type="ARBA" id="ARBA00001946"/>
    </source>
</evidence>
<dbReference type="InterPro" id="IPR006549">
    <property type="entry name" value="HAD-SF_hydro_IIIA"/>
</dbReference>
<feature type="site" description="Stabilizes the phosphoryl group" evidence="16">
    <location>
        <position position="56"/>
    </location>
</feature>
<evidence type="ECO:0000256" key="13">
    <source>
        <dbReference type="ARBA" id="ARBA00061616"/>
    </source>
</evidence>
<dbReference type="HOGENOM" id="CLU_085077_2_0_6"/>
<comment type="subunit">
    <text evidence="6">Monomer.</text>
</comment>
<evidence type="ECO:0000256" key="1">
    <source>
        <dbReference type="ARBA" id="ARBA00001226"/>
    </source>
</evidence>
<feature type="binding site" evidence="17">
    <location>
        <position position="97"/>
    </location>
    <ligand>
        <name>Zn(2+)</name>
        <dbReference type="ChEBI" id="CHEBI:29105"/>
    </ligand>
</feature>
<sequence>MTRTISSRVLILDRDGVINEDSDAYIKSPDEWIPLPGSIDAIARLTYAGYRIAIATNQSGVARGLLSLSDLNTMHQFMRDVITAQGGRIEMIAFCPHSPDENCQCRKPKSGLLEEIAKRMNVDLTGVPFVGDTYSDLCAARLVGAAPYLVMTGKGTLTLNRIQQQDPIDLLQDVRVFQDLGSVANRLLLQQGRS</sequence>
<dbReference type="FunFam" id="3.40.50.1000:FF:000168">
    <property type="entry name" value="D,D-heptose 1,7-bisphosphate phosphatase"/>
    <property type="match status" value="1"/>
</dbReference>
<protein>
    <recommendedName>
        <fullName evidence="14">D,D-heptose 1,7-bisphosphate phosphatase</fullName>
        <ecNumber evidence="14">3.1.3.-</ecNumber>
    </recommendedName>
</protein>
<keyword evidence="19" id="KW-1185">Reference proteome</keyword>
<dbReference type="STRING" id="765911.Thivi_2830"/>
<feature type="binding site" evidence="17">
    <location>
        <position position="103"/>
    </location>
    <ligand>
        <name>Zn(2+)</name>
        <dbReference type="ChEBI" id="CHEBI:29105"/>
    </ligand>
</feature>
<dbReference type="Pfam" id="PF13242">
    <property type="entry name" value="Hydrolase_like"/>
    <property type="match status" value="1"/>
</dbReference>
<keyword evidence="12 14" id="KW-0119">Carbohydrate metabolism</keyword>
<evidence type="ECO:0000256" key="11">
    <source>
        <dbReference type="ARBA" id="ARBA00022842"/>
    </source>
</evidence>
<dbReference type="eggNOG" id="COG0241">
    <property type="taxonomic scope" value="Bacteria"/>
</dbReference>
<evidence type="ECO:0000256" key="5">
    <source>
        <dbReference type="ARBA" id="ARBA00004708"/>
    </source>
</evidence>
<dbReference type="Gene3D" id="3.40.50.1000">
    <property type="entry name" value="HAD superfamily/HAD-like"/>
    <property type="match status" value="1"/>
</dbReference>
<evidence type="ECO:0000256" key="6">
    <source>
        <dbReference type="ARBA" id="ARBA00011245"/>
    </source>
</evidence>
<name>I3YCM8_THIV6</name>
<feature type="binding site" evidence="17">
    <location>
        <position position="95"/>
    </location>
    <ligand>
        <name>Zn(2+)</name>
        <dbReference type="ChEBI" id="CHEBI:29105"/>
    </ligand>
</feature>
<dbReference type="SUPFAM" id="SSF56784">
    <property type="entry name" value="HAD-like"/>
    <property type="match status" value="1"/>
</dbReference>
<keyword evidence="11 17" id="KW-0460">Magnesium</keyword>
<proteinExistence type="inferred from homology"/>
<dbReference type="InterPro" id="IPR023214">
    <property type="entry name" value="HAD_sf"/>
</dbReference>
<accession>I3YCM8</accession>
<dbReference type="KEGG" id="tvi:Thivi_2830"/>
<dbReference type="GO" id="GO:0034200">
    <property type="term" value="F:D-glycero-beta-D-manno-heptose 1,7-bisphosphate 7-phosphatase activity"/>
    <property type="evidence" value="ECO:0007669"/>
    <property type="project" value="UniProtKB-EC"/>
</dbReference>
<feature type="binding site" evidence="17">
    <location>
        <position position="132"/>
    </location>
    <ligand>
        <name>Mg(2+)</name>
        <dbReference type="ChEBI" id="CHEBI:18420"/>
    </ligand>
</feature>
<evidence type="ECO:0000256" key="12">
    <source>
        <dbReference type="ARBA" id="ARBA00023277"/>
    </source>
</evidence>
<evidence type="ECO:0000256" key="4">
    <source>
        <dbReference type="ARBA" id="ARBA00004496"/>
    </source>
</evidence>
<feature type="site" description="Contributes to substrate recognition" evidence="16">
    <location>
        <position position="106"/>
    </location>
</feature>
<evidence type="ECO:0000256" key="15">
    <source>
        <dbReference type="PIRSR" id="PIRSR004682-1"/>
    </source>
</evidence>
<dbReference type="NCBIfam" id="TIGR01662">
    <property type="entry name" value="HAD-SF-IIIA"/>
    <property type="match status" value="1"/>
</dbReference>
<dbReference type="RefSeq" id="WP_014779179.1">
    <property type="nucleotide sequence ID" value="NC_018012.1"/>
</dbReference>
<evidence type="ECO:0000256" key="16">
    <source>
        <dbReference type="PIRSR" id="PIRSR004682-3"/>
    </source>
</evidence>
<dbReference type="PANTHER" id="PTHR42891">
    <property type="entry name" value="D-GLYCERO-BETA-D-MANNO-HEPTOSE-1,7-BISPHOSPHATE 7-PHOSPHATASE"/>
    <property type="match status" value="1"/>
</dbReference>
<evidence type="ECO:0000256" key="3">
    <source>
        <dbReference type="ARBA" id="ARBA00001947"/>
    </source>
</evidence>
<evidence type="ECO:0000256" key="14">
    <source>
        <dbReference type="PIRNR" id="PIRNR004682"/>
    </source>
</evidence>
<keyword evidence="9 14" id="KW-0378">Hydrolase</keyword>
<feature type="binding site" evidence="17">
    <location>
        <position position="13"/>
    </location>
    <ligand>
        <name>Mg(2+)</name>
        <dbReference type="ChEBI" id="CHEBI:18420"/>
    </ligand>
</feature>
<comment type="cofactor">
    <cofactor evidence="3 17">
        <name>Zn(2+)</name>
        <dbReference type="ChEBI" id="CHEBI:29105"/>
    </cofactor>
</comment>
<feature type="binding site" evidence="17">
    <location>
        <position position="105"/>
    </location>
    <ligand>
        <name>Zn(2+)</name>
        <dbReference type="ChEBI" id="CHEBI:29105"/>
    </ligand>
</feature>
<comment type="pathway">
    <text evidence="5">Nucleotide-sugar biosynthesis; ADP-L-glycero-beta-D-manno-heptose biosynthesis; ADP-L-glycero-beta-D-manno-heptose from D-glycero-beta-D-manno-heptose 7-phosphate: step 2/4.</text>
</comment>
<feature type="active site" description="Proton donor" evidence="15">
    <location>
        <position position="13"/>
    </location>
</feature>
<comment type="catalytic activity">
    <reaction evidence="1">
        <text>D-glycero-beta-D-manno-heptose 1,7-bisphosphate + H2O = D-glycero-beta-D-manno-heptose 1-phosphate + phosphate</text>
        <dbReference type="Rhea" id="RHEA:28518"/>
        <dbReference type="ChEBI" id="CHEBI:15377"/>
        <dbReference type="ChEBI" id="CHEBI:43474"/>
        <dbReference type="ChEBI" id="CHEBI:60208"/>
        <dbReference type="ChEBI" id="CHEBI:61593"/>
        <dbReference type="EC" id="3.1.3.82"/>
    </reaction>
</comment>
<feature type="binding site" evidence="17">
    <location>
        <position position="15"/>
    </location>
    <ligand>
        <name>Mg(2+)</name>
        <dbReference type="ChEBI" id="CHEBI:18420"/>
    </ligand>
</feature>
<dbReference type="EC" id="3.1.3.-" evidence="14"/>
<comment type="cofactor">
    <cofactor evidence="2 17">
        <name>Mg(2+)</name>
        <dbReference type="ChEBI" id="CHEBI:18420"/>
    </cofactor>
</comment>
<dbReference type="AlphaFoldDB" id="I3YCM8"/>
<feature type="active site" description="Proton donor" evidence="15">
    <location>
        <position position="15"/>
    </location>
</feature>
<dbReference type="InterPro" id="IPR036412">
    <property type="entry name" value="HAD-like_sf"/>
</dbReference>
<keyword evidence="8 17" id="KW-0479">Metal-binding</keyword>
<dbReference type="NCBIfam" id="NF006506">
    <property type="entry name" value="PRK08942.1"/>
    <property type="match status" value="1"/>
</dbReference>
<evidence type="ECO:0000256" key="7">
    <source>
        <dbReference type="ARBA" id="ARBA00022490"/>
    </source>
</evidence>
<evidence type="ECO:0000313" key="19">
    <source>
        <dbReference type="Proteomes" id="UP000006062"/>
    </source>
</evidence>
<keyword evidence="10 17" id="KW-0862">Zinc</keyword>
<comment type="similarity">
    <text evidence="13 14">Belongs to the gmhB family.</text>
</comment>
<evidence type="ECO:0000313" key="18">
    <source>
        <dbReference type="EMBL" id="AFL74746.1"/>
    </source>
</evidence>
<dbReference type="CDD" id="cd07503">
    <property type="entry name" value="HAD_HisB-N"/>
    <property type="match status" value="1"/>
</dbReference>
<feature type="site" description="Stabilizes the phosphoryl group" evidence="16">
    <location>
        <position position="107"/>
    </location>
</feature>
<reference evidence="18 19" key="1">
    <citation type="submission" date="2012-06" db="EMBL/GenBank/DDBJ databases">
        <title>Complete sequence of Thiocystis violascens DSM 198.</title>
        <authorList>
            <consortium name="US DOE Joint Genome Institute"/>
            <person name="Lucas S."/>
            <person name="Han J."/>
            <person name="Lapidus A."/>
            <person name="Cheng J.-F."/>
            <person name="Goodwin L."/>
            <person name="Pitluck S."/>
            <person name="Peters L."/>
            <person name="Ovchinnikova G."/>
            <person name="Teshima H."/>
            <person name="Detter J.C."/>
            <person name="Han C."/>
            <person name="Tapia R."/>
            <person name="Land M."/>
            <person name="Hauser L."/>
            <person name="Kyrpides N."/>
            <person name="Ivanova N."/>
            <person name="Pagani I."/>
            <person name="Vogl K."/>
            <person name="Liu Z."/>
            <person name="Frigaard N.-U."/>
            <person name="Bryant D."/>
            <person name="Woyke T."/>
        </authorList>
    </citation>
    <scope>NUCLEOTIDE SEQUENCE [LARGE SCALE GENOMIC DNA]</scope>
    <source>
        <strain evidence="19">ATCC 17096 / DSM 198 / 6111</strain>
    </source>
</reference>
<organism evidence="18 19">
    <name type="scientific">Thiocystis violascens (strain ATCC 17096 / DSM 198 / 6111)</name>
    <name type="common">Chromatium violascens</name>
    <dbReference type="NCBI Taxonomy" id="765911"/>
    <lineage>
        <taxon>Bacteria</taxon>
        <taxon>Pseudomonadati</taxon>
        <taxon>Pseudomonadota</taxon>
        <taxon>Gammaproteobacteria</taxon>
        <taxon>Chromatiales</taxon>
        <taxon>Chromatiaceae</taxon>
        <taxon>Thiocystis</taxon>
    </lineage>
</organism>
<gene>
    <name evidence="18" type="ordered locus">Thivi_2830</name>
</gene>
<dbReference type="GO" id="GO:0005737">
    <property type="term" value="C:cytoplasm"/>
    <property type="evidence" value="ECO:0007669"/>
    <property type="project" value="UniProtKB-SubCell"/>
</dbReference>
<dbReference type="NCBIfam" id="TIGR01656">
    <property type="entry name" value="Histidinol-ppas"/>
    <property type="match status" value="1"/>
</dbReference>
<dbReference type="GO" id="GO:0046872">
    <property type="term" value="F:metal ion binding"/>
    <property type="evidence" value="ECO:0007669"/>
    <property type="project" value="UniProtKB-KW"/>
</dbReference>
<dbReference type="InterPro" id="IPR004446">
    <property type="entry name" value="Heptose_bisP_phosphatase"/>
</dbReference>
<dbReference type="EMBL" id="CP003154">
    <property type="protein sequence ID" value="AFL74746.1"/>
    <property type="molecule type" value="Genomic_DNA"/>
</dbReference>